<evidence type="ECO:0000256" key="2">
    <source>
        <dbReference type="ARBA" id="ARBA00012438"/>
    </source>
</evidence>
<dbReference type="InterPro" id="IPR003594">
    <property type="entry name" value="HATPase_dom"/>
</dbReference>
<dbReference type="PANTHER" id="PTHR43065">
    <property type="entry name" value="SENSOR HISTIDINE KINASE"/>
    <property type="match status" value="1"/>
</dbReference>
<feature type="transmembrane region" description="Helical" evidence="9">
    <location>
        <begin position="73"/>
        <end position="91"/>
    </location>
</feature>
<protein>
    <recommendedName>
        <fullName evidence="2">histidine kinase</fullName>
        <ecNumber evidence="2">2.7.13.3</ecNumber>
    </recommendedName>
</protein>
<feature type="domain" description="Histidine kinase" evidence="10">
    <location>
        <begin position="242"/>
        <end position="452"/>
    </location>
</feature>
<keyword evidence="9" id="KW-0472">Membrane</keyword>
<evidence type="ECO:0000256" key="3">
    <source>
        <dbReference type="ARBA" id="ARBA00022553"/>
    </source>
</evidence>
<feature type="transmembrane region" description="Helical" evidence="9">
    <location>
        <begin position="165"/>
        <end position="184"/>
    </location>
</feature>
<dbReference type="SUPFAM" id="SSF55874">
    <property type="entry name" value="ATPase domain of HSP90 chaperone/DNA topoisomerase II/histidine kinase"/>
    <property type="match status" value="1"/>
</dbReference>
<dbReference type="SMART" id="SM00387">
    <property type="entry name" value="HATPase_c"/>
    <property type="match status" value="1"/>
</dbReference>
<keyword evidence="9" id="KW-0812">Transmembrane</keyword>
<reference evidence="11 12" key="1">
    <citation type="submission" date="2016-11" db="EMBL/GenBank/DDBJ databases">
        <authorList>
            <person name="Jaros S."/>
            <person name="Januszkiewicz K."/>
            <person name="Wedrychowicz H."/>
        </authorList>
    </citation>
    <scope>NUCLEOTIDE SEQUENCE [LARGE SCALE GENOMIC DNA]</scope>
    <source>
        <strain evidence="11 12">NF2</strain>
    </source>
</reference>
<dbReference type="PANTHER" id="PTHR43065:SF10">
    <property type="entry name" value="PEROXIDE STRESS-ACTIVATED HISTIDINE KINASE MAK3"/>
    <property type="match status" value="1"/>
</dbReference>
<dbReference type="PRINTS" id="PR00344">
    <property type="entry name" value="BCTRLSENSOR"/>
</dbReference>
<evidence type="ECO:0000313" key="12">
    <source>
        <dbReference type="Proteomes" id="UP000197781"/>
    </source>
</evidence>
<evidence type="ECO:0000256" key="1">
    <source>
        <dbReference type="ARBA" id="ARBA00000085"/>
    </source>
</evidence>
<dbReference type="InterPro" id="IPR004358">
    <property type="entry name" value="Sig_transdc_His_kin-like_C"/>
</dbReference>
<dbReference type="InterPro" id="IPR036890">
    <property type="entry name" value="HATPase_C_sf"/>
</dbReference>
<dbReference type="AlphaFoldDB" id="A0A220MP78"/>
<dbReference type="PROSITE" id="PS50109">
    <property type="entry name" value="HIS_KIN"/>
    <property type="match status" value="1"/>
</dbReference>
<dbReference type="Proteomes" id="UP000197781">
    <property type="component" value="Chromosome"/>
</dbReference>
<evidence type="ECO:0000256" key="4">
    <source>
        <dbReference type="ARBA" id="ARBA00022679"/>
    </source>
</evidence>
<keyword evidence="6" id="KW-0418">Kinase</keyword>
<comment type="catalytic activity">
    <reaction evidence="1">
        <text>ATP + protein L-histidine = ADP + protein N-phospho-L-histidine.</text>
        <dbReference type="EC" id="2.7.13.3"/>
    </reaction>
</comment>
<gene>
    <name evidence="11" type="ORF">BP422_23910</name>
</gene>
<dbReference type="InterPro" id="IPR005467">
    <property type="entry name" value="His_kinase_dom"/>
</dbReference>
<dbReference type="GO" id="GO:0000160">
    <property type="term" value="P:phosphorelay signal transduction system"/>
    <property type="evidence" value="ECO:0007669"/>
    <property type="project" value="UniProtKB-KW"/>
</dbReference>
<keyword evidence="8" id="KW-0902">Two-component regulatory system</keyword>
<accession>A0A220MP78</accession>
<evidence type="ECO:0000313" key="11">
    <source>
        <dbReference type="EMBL" id="ASJ56340.1"/>
    </source>
</evidence>
<keyword evidence="3" id="KW-0597">Phosphoprotein</keyword>
<dbReference type="KEGG" id="bfm:BP422_23910"/>
<keyword evidence="4" id="KW-0808">Transferase</keyword>
<organism evidence="11 12">
    <name type="scientific">Brevibacillus formosus</name>
    <dbReference type="NCBI Taxonomy" id="54913"/>
    <lineage>
        <taxon>Bacteria</taxon>
        <taxon>Bacillati</taxon>
        <taxon>Bacillota</taxon>
        <taxon>Bacilli</taxon>
        <taxon>Bacillales</taxon>
        <taxon>Paenibacillaceae</taxon>
        <taxon>Brevibacillus</taxon>
    </lineage>
</organism>
<dbReference type="GO" id="GO:0004673">
    <property type="term" value="F:protein histidine kinase activity"/>
    <property type="evidence" value="ECO:0007669"/>
    <property type="project" value="UniProtKB-EC"/>
</dbReference>
<dbReference type="GO" id="GO:0005524">
    <property type="term" value="F:ATP binding"/>
    <property type="evidence" value="ECO:0007669"/>
    <property type="project" value="UniProtKB-KW"/>
</dbReference>
<keyword evidence="7 11" id="KW-0067">ATP-binding</keyword>
<dbReference type="Gene3D" id="3.30.565.10">
    <property type="entry name" value="Histidine kinase-like ATPase, C-terminal domain"/>
    <property type="match status" value="1"/>
</dbReference>
<dbReference type="Pfam" id="PF02518">
    <property type="entry name" value="HATPase_c"/>
    <property type="match status" value="1"/>
</dbReference>
<evidence type="ECO:0000256" key="5">
    <source>
        <dbReference type="ARBA" id="ARBA00022741"/>
    </source>
</evidence>
<dbReference type="EC" id="2.7.13.3" evidence="2"/>
<evidence type="ECO:0000256" key="8">
    <source>
        <dbReference type="ARBA" id="ARBA00023012"/>
    </source>
</evidence>
<dbReference type="EMBL" id="CP018145">
    <property type="protein sequence ID" value="ASJ56340.1"/>
    <property type="molecule type" value="Genomic_DNA"/>
</dbReference>
<keyword evidence="9" id="KW-1133">Transmembrane helix</keyword>
<evidence type="ECO:0000259" key="10">
    <source>
        <dbReference type="PROSITE" id="PS50109"/>
    </source>
</evidence>
<name>A0A220MP78_9BACL</name>
<sequence length="459" mass="52500">MMVFILFTIWALGLFVLFTDPKRTSIRWACATAFVGAGGFISGVIDETIMPYFADYLAAKPETTNTLILASRISSFICQAGLPYTFLMFAVHSAEFLSRRVKLTIQYAALLMPLGMLWITPVYPALLFNYWIMVAWVIPFFLFSCTLLVVQYMREKDPLVKKNSFFTNVLIIVPLFFVFIFIYIMRIQNDYEAWRYNMLVVTIQFILIVAISLKYGFLGVRLRVEKRRLDSTLRALTSGAQIINHTIKNEAGKISLYADRIETYADETNQPSLKEDALVLMQSSQHMLDMMNRIQNQLRDVELREEPCAPGQIIEQVTQNLTPYILKQQVEVVSELDETLRLYGDGVQLREVITNLCMNALEAMKSGGKLHLQLFLSHKHLIITVADTGTGITKENLPHVLDPFFSTKRTGQNFGLGLSYCYNVMQKHQGQLEIYSEQGKGTTVFLFFPKKRVIINDSE</sequence>
<evidence type="ECO:0000256" key="7">
    <source>
        <dbReference type="ARBA" id="ARBA00022840"/>
    </source>
</evidence>
<feature type="transmembrane region" description="Helical" evidence="9">
    <location>
        <begin position="103"/>
        <end position="124"/>
    </location>
</feature>
<proteinExistence type="predicted"/>
<keyword evidence="5" id="KW-0547">Nucleotide-binding</keyword>
<feature type="transmembrane region" description="Helical" evidence="9">
    <location>
        <begin position="130"/>
        <end position="153"/>
    </location>
</feature>
<feature type="transmembrane region" description="Helical" evidence="9">
    <location>
        <begin position="196"/>
        <end position="218"/>
    </location>
</feature>
<evidence type="ECO:0000256" key="9">
    <source>
        <dbReference type="SAM" id="Phobius"/>
    </source>
</evidence>
<evidence type="ECO:0000256" key="6">
    <source>
        <dbReference type="ARBA" id="ARBA00022777"/>
    </source>
</evidence>
<dbReference type="RefSeq" id="WP_088909915.1">
    <property type="nucleotide sequence ID" value="NZ_CP018145.1"/>
</dbReference>